<comment type="subunit">
    <text evidence="10">Forms a cyclic heterotetrameric complex composed of two molecules of XerC and two molecules of XerD.</text>
</comment>
<dbReference type="InterPro" id="IPR011931">
    <property type="entry name" value="Recomb_XerC"/>
</dbReference>
<evidence type="ECO:0000313" key="14">
    <source>
        <dbReference type="EMBL" id="PZX07877.1"/>
    </source>
</evidence>
<comment type="function">
    <text evidence="10">Site-specific tyrosine recombinase, which acts by catalyzing the cutting and rejoining of the recombining DNA molecules. The XerC-XerD complex is essential to convert dimers of the bacterial chromosome into monomers to permit their segregation at cell division. It also contributes to the segregational stability of plasmids.</text>
</comment>
<organism evidence="14 15">
    <name type="scientific">Psychrobacillus insolitus</name>
    <dbReference type="NCBI Taxonomy" id="1461"/>
    <lineage>
        <taxon>Bacteria</taxon>
        <taxon>Bacillati</taxon>
        <taxon>Bacillota</taxon>
        <taxon>Bacilli</taxon>
        <taxon>Bacillales</taxon>
        <taxon>Bacillaceae</taxon>
        <taxon>Psychrobacillus</taxon>
    </lineage>
</organism>
<evidence type="ECO:0000256" key="4">
    <source>
        <dbReference type="ARBA" id="ARBA00022618"/>
    </source>
</evidence>
<evidence type="ECO:0000313" key="15">
    <source>
        <dbReference type="Proteomes" id="UP000248646"/>
    </source>
</evidence>
<dbReference type="GO" id="GO:0006313">
    <property type="term" value="P:DNA transposition"/>
    <property type="evidence" value="ECO:0007669"/>
    <property type="project" value="UniProtKB-UniRule"/>
</dbReference>
<feature type="domain" description="Tyr recombinase" evidence="12">
    <location>
        <begin position="108"/>
        <end position="291"/>
    </location>
</feature>
<accession>A0A2W7ML38</accession>
<dbReference type="PROSITE" id="PS51898">
    <property type="entry name" value="TYR_RECOMBINASE"/>
    <property type="match status" value="1"/>
</dbReference>
<dbReference type="InterPro" id="IPR010998">
    <property type="entry name" value="Integrase_recombinase_N"/>
</dbReference>
<evidence type="ECO:0000256" key="9">
    <source>
        <dbReference type="ARBA" id="ARBA00023306"/>
    </source>
</evidence>
<feature type="active site" evidence="10">
    <location>
        <position position="172"/>
    </location>
</feature>
<evidence type="ECO:0000256" key="3">
    <source>
        <dbReference type="ARBA" id="ARBA00022490"/>
    </source>
</evidence>
<dbReference type="InterPro" id="IPR002104">
    <property type="entry name" value="Integrase_catalytic"/>
</dbReference>
<dbReference type="Gene3D" id="1.10.443.10">
    <property type="entry name" value="Intergrase catalytic core"/>
    <property type="match status" value="1"/>
</dbReference>
<dbReference type="AlphaFoldDB" id="A0A2W7ML38"/>
<dbReference type="GO" id="GO:0051301">
    <property type="term" value="P:cell division"/>
    <property type="evidence" value="ECO:0007669"/>
    <property type="project" value="UniProtKB-UniRule"/>
</dbReference>
<dbReference type="InterPro" id="IPR044068">
    <property type="entry name" value="CB"/>
</dbReference>
<dbReference type="InterPro" id="IPR011010">
    <property type="entry name" value="DNA_brk_join_enz"/>
</dbReference>
<feature type="active site" evidence="10">
    <location>
        <position position="246"/>
    </location>
</feature>
<protein>
    <recommendedName>
        <fullName evidence="10 11">Tyrosine recombinase XerC</fullName>
    </recommendedName>
</protein>
<reference evidence="14 15" key="1">
    <citation type="submission" date="2018-06" db="EMBL/GenBank/DDBJ databases">
        <title>Genomic Encyclopedia of Type Strains, Phase IV (KMG-IV): sequencing the most valuable type-strain genomes for metagenomic binning, comparative biology and taxonomic classification.</title>
        <authorList>
            <person name="Goeker M."/>
        </authorList>
    </citation>
    <scope>NUCLEOTIDE SEQUENCE [LARGE SCALE GENOMIC DNA]</scope>
    <source>
        <strain evidence="14 15">DSM 5</strain>
    </source>
</reference>
<feature type="active site" evidence="10">
    <location>
        <position position="269"/>
    </location>
</feature>
<dbReference type="HAMAP" id="MF_01808">
    <property type="entry name" value="Recomb_XerC_XerD"/>
    <property type="match status" value="1"/>
</dbReference>
<dbReference type="NCBIfam" id="TIGR02224">
    <property type="entry name" value="recomb_XerC"/>
    <property type="match status" value="1"/>
</dbReference>
<dbReference type="RefSeq" id="WP_111438493.1">
    <property type="nucleotide sequence ID" value="NZ_QKZI01000001.1"/>
</dbReference>
<comment type="caution">
    <text evidence="14">The sequence shown here is derived from an EMBL/GenBank/DDBJ whole genome shotgun (WGS) entry which is preliminary data.</text>
</comment>
<dbReference type="PANTHER" id="PTHR30349">
    <property type="entry name" value="PHAGE INTEGRASE-RELATED"/>
    <property type="match status" value="1"/>
</dbReference>
<dbReference type="Pfam" id="PF00589">
    <property type="entry name" value="Phage_integrase"/>
    <property type="match status" value="1"/>
</dbReference>
<dbReference type="CDD" id="cd00798">
    <property type="entry name" value="INT_XerDC_C"/>
    <property type="match status" value="1"/>
</dbReference>
<feature type="domain" description="Core-binding (CB)" evidence="13">
    <location>
        <begin position="1"/>
        <end position="87"/>
    </location>
</feature>
<dbReference type="Gene3D" id="1.10.150.130">
    <property type="match status" value="1"/>
</dbReference>
<dbReference type="InterPro" id="IPR004107">
    <property type="entry name" value="Integrase_SAM-like_N"/>
</dbReference>
<evidence type="ECO:0000256" key="2">
    <source>
        <dbReference type="ARBA" id="ARBA00006657"/>
    </source>
</evidence>
<dbReference type="InterPro" id="IPR023009">
    <property type="entry name" value="Tyrosine_recombinase_XerC/XerD"/>
</dbReference>
<proteinExistence type="inferred from homology"/>
<dbReference type="NCBIfam" id="NF001399">
    <property type="entry name" value="PRK00283.1"/>
    <property type="match status" value="1"/>
</dbReference>
<dbReference type="SUPFAM" id="SSF56349">
    <property type="entry name" value="DNA breaking-rejoining enzymes"/>
    <property type="match status" value="1"/>
</dbReference>
<dbReference type="GO" id="GO:0005737">
    <property type="term" value="C:cytoplasm"/>
    <property type="evidence" value="ECO:0007669"/>
    <property type="project" value="UniProtKB-SubCell"/>
</dbReference>
<dbReference type="PROSITE" id="PS51900">
    <property type="entry name" value="CB"/>
    <property type="match status" value="1"/>
</dbReference>
<evidence type="ECO:0000259" key="12">
    <source>
        <dbReference type="PROSITE" id="PS51898"/>
    </source>
</evidence>
<dbReference type="GO" id="GO:0007059">
    <property type="term" value="P:chromosome segregation"/>
    <property type="evidence" value="ECO:0007669"/>
    <property type="project" value="UniProtKB-UniRule"/>
</dbReference>
<evidence type="ECO:0000259" key="13">
    <source>
        <dbReference type="PROSITE" id="PS51900"/>
    </source>
</evidence>
<dbReference type="EMBL" id="QKZI01000001">
    <property type="protein sequence ID" value="PZX07877.1"/>
    <property type="molecule type" value="Genomic_DNA"/>
</dbReference>
<evidence type="ECO:0000256" key="6">
    <source>
        <dbReference type="ARBA" id="ARBA00022908"/>
    </source>
</evidence>
<dbReference type="Pfam" id="PF02899">
    <property type="entry name" value="Phage_int_SAM_1"/>
    <property type="match status" value="1"/>
</dbReference>
<evidence type="ECO:0000256" key="5">
    <source>
        <dbReference type="ARBA" id="ARBA00022829"/>
    </source>
</evidence>
<dbReference type="OrthoDB" id="9801717at2"/>
<evidence type="ECO:0000256" key="7">
    <source>
        <dbReference type="ARBA" id="ARBA00023125"/>
    </source>
</evidence>
<keyword evidence="7 10" id="KW-0238">DNA-binding</keyword>
<comment type="subcellular location">
    <subcellularLocation>
        <location evidence="1 10">Cytoplasm</location>
    </subcellularLocation>
</comment>
<gene>
    <name evidence="10" type="primary">xerC</name>
    <name evidence="14" type="ORF">C7437_101999</name>
</gene>
<evidence type="ECO:0000256" key="11">
    <source>
        <dbReference type="NCBIfam" id="TIGR02224"/>
    </source>
</evidence>
<sequence>MIGLKELHSFISYIQLERNYSSLTVKEYEKDIEQFLGFLNLEGVEHLNDVEYVHARLFVTNLYDTKLARTSISRKISAIRSFYKFLHREFNISEDAFHSLYHPKKEVKLPHFFYEEEMDKLFEGNKGSDPLSIRNIALLELLYATGIRVSELTSIELLHLDLNFGIVRVMGKGRKERYIPVGDYAIKAVEDYLENSRSTLMKKTSHSTLFVNSRGEPLTARGVRYVLNEMMKKASIHTKIYPHMMRHTFATHLLNSGADLRSVQELLGHSQLSSTQIYTHVSKEHLRKTYMNAHPRA</sequence>
<evidence type="ECO:0000256" key="1">
    <source>
        <dbReference type="ARBA" id="ARBA00004496"/>
    </source>
</evidence>
<keyword evidence="5 10" id="KW-0159">Chromosome partition</keyword>
<keyword evidence="9 10" id="KW-0131">Cell cycle</keyword>
<dbReference type="InterPro" id="IPR050090">
    <property type="entry name" value="Tyrosine_recombinase_XerCD"/>
</dbReference>
<evidence type="ECO:0000256" key="10">
    <source>
        <dbReference type="HAMAP-Rule" id="MF_01808"/>
    </source>
</evidence>
<dbReference type="InterPro" id="IPR013762">
    <property type="entry name" value="Integrase-like_cat_sf"/>
</dbReference>
<keyword evidence="6 10" id="KW-0229">DNA integration</keyword>
<keyword evidence="3 10" id="KW-0963">Cytoplasm</keyword>
<keyword evidence="4 10" id="KW-0132">Cell division</keyword>
<name>A0A2W7ML38_9BACI</name>
<dbReference type="NCBIfam" id="NF040815">
    <property type="entry name" value="recomb_XerA_Arch"/>
    <property type="match status" value="1"/>
</dbReference>
<dbReference type="GO" id="GO:0003677">
    <property type="term" value="F:DNA binding"/>
    <property type="evidence" value="ECO:0007669"/>
    <property type="project" value="UniProtKB-UniRule"/>
</dbReference>
<feature type="active site" evidence="10">
    <location>
        <position position="243"/>
    </location>
</feature>
<dbReference type="SUPFAM" id="SSF47823">
    <property type="entry name" value="lambda integrase-like, N-terminal domain"/>
    <property type="match status" value="1"/>
</dbReference>
<dbReference type="GO" id="GO:0009037">
    <property type="term" value="F:tyrosine-based site-specific recombinase activity"/>
    <property type="evidence" value="ECO:0007669"/>
    <property type="project" value="UniProtKB-UniRule"/>
</dbReference>
<feature type="active site" description="O-(3'-phospho-DNA)-tyrosine intermediate" evidence="10">
    <location>
        <position position="278"/>
    </location>
</feature>
<feature type="active site" evidence="10">
    <location>
        <position position="148"/>
    </location>
</feature>
<dbReference type="PANTHER" id="PTHR30349:SF77">
    <property type="entry name" value="TYROSINE RECOMBINASE XERC"/>
    <property type="match status" value="1"/>
</dbReference>
<dbReference type="Proteomes" id="UP000248646">
    <property type="component" value="Unassembled WGS sequence"/>
</dbReference>
<keyword evidence="8 10" id="KW-0233">DNA recombination</keyword>
<keyword evidence="15" id="KW-1185">Reference proteome</keyword>
<comment type="similarity">
    <text evidence="2 10">Belongs to the 'phage' integrase family. XerC subfamily.</text>
</comment>
<evidence type="ECO:0000256" key="8">
    <source>
        <dbReference type="ARBA" id="ARBA00023172"/>
    </source>
</evidence>